<reference evidence="1 2" key="1">
    <citation type="submission" date="2016-11" db="EMBL/GenBank/DDBJ databases">
        <authorList>
            <person name="Jaros S."/>
            <person name="Januszkiewicz K."/>
            <person name="Wedrychowicz H."/>
        </authorList>
    </citation>
    <scope>NUCLEOTIDE SEQUENCE [LARGE SCALE GENOMIC DNA]</scope>
    <source>
        <strain evidence="1 2">DSM 14809</strain>
    </source>
</reference>
<keyword evidence="2" id="KW-1185">Reference proteome</keyword>
<evidence type="ECO:0000313" key="2">
    <source>
        <dbReference type="Proteomes" id="UP000184185"/>
    </source>
</evidence>
<dbReference type="OrthoDB" id="1920876at2"/>
<proteinExistence type="predicted"/>
<name>A0A1M6BP68_PSEXY</name>
<dbReference type="Proteomes" id="UP000184185">
    <property type="component" value="Unassembled WGS sequence"/>
</dbReference>
<organism evidence="1 2">
    <name type="scientific">Pseudobutyrivibrio xylanivorans DSM 14809</name>
    <dbReference type="NCBI Taxonomy" id="1123012"/>
    <lineage>
        <taxon>Bacteria</taxon>
        <taxon>Bacillati</taxon>
        <taxon>Bacillota</taxon>
        <taxon>Clostridia</taxon>
        <taxon>Lachnospirales</taxon>
        <taxon>Lachnospiraceae</taxon>
        <taxon>Pseudobutyrivibrio</taxon>
    </lineage>
</organism>
<accession>A0A1M6BP68</accession>
<dbReference type="AlphaFoldDB" id="A0A1M6BP68"/>
<gene>
    <name evidence="1" type="ORF">SAMN02745725_00538</name>
</gene>
<protein>
    <submittedName>
        <fullName evidence="1">Uncharacterized protein</fullName>
    </submittedName>
</protein>
<evidence type="ECO:0000313" key="1">
    <source>
        <dbReference type="EMBL" id="SHI50353.1"/>
    </source>
</evidence>
<sequence length="77" mass="9002">MKKYYDNREDNIAFERWVDVTARLMVKYGPGLLKRLEKENIVLYMIDYEFCTDGAESDSFTNDRDVVLGYSYVVSAA</sequence>
<dbReference type="RefSeq" id="WP_072912362.1">
    <property type="nucleotide sequence ID" value="NZ_FQYQ01000002.1"/>
</dbReference>
<dbReference type="EMBL" id="FQYQ01000002">
    <property type="protein sequence ID" value="SHI50353.1"/>
    <property type="molecule type" value="Genomic_DNA"/>
</dbReference>